<keyword evidence="2 4" id="KW-0694">RNA-binding</keyword>
<dbReference type="Proteomes" id="UP000228380">
    <property type="component" value="Unplaced"/>
</dbReference>
<evidence type="ECO:0000256" key="4">
    <source>
        <dbReference type="PROSITE-ProRule" id="PRU00266"/>
    </source>
</evidence>
<feature type="domain" description="DRBM" evidence="6">
    <location>
        <begin position="1"/>
        <end position="70"/>
    </location>
</feature>
<dbReference type="PANTHER" id="PTHR46031:SF16">
    <property type="entry name" value="DOUBLE-STRANDED RNA-BINDING PROTEIN 4"/>
    <property type="match status" value="1"/>
</dbReference>
<dbReference type="SMART" id="SM00358">
    <property type="entry name" value="DSRM"/>
    <property type="match status" value="3"/>
</dbReference>
<evidence type="ECO:0000256" key="1">
    <source>
        <dbReference type="ARBA" id="ARBA00022737"/>
    </source>
</evidence>
<feature type="domain" description="DRBM" evidence="6">
    <location>
        <begin position="167"/>
        <end position="235"/>
    </location>
</feature>
<dbReference type="GO" id="GO:0003723">
    <property type="term" value="F:RNA binding"/>
    <property type="evidence" value="ECO:0007669"/>
    <property type="project" value="UniProtKB-UniRule"/>
</dbReference>
<keyword evidence="1" id="KW-0677">Repeat</keyword>
<evidence type="ECO:0000259" key="6">
    <source>
        <dbReference type="PROSITE" id="PS50137"/>
    </source>
</evidence>
<dbReference type="AlphaFoldDB" id="A0A8B8ZQK3"/>
<gene>
    <name evidence="8" type="primary">LOC103697756</name>
</gene>
<feature type="region of interest" description="Disordered" evidence="5">
    <location>
        <begin position="300"/>
        <end position="323"/>
    </location>
</feature>
<dbReference type="InterPro" id="IPR014720">
    <property type="entry name" value="dsRBD_dom"/>
</dbReference>
<evidence type="ECO:0000313" key="8">
    <source>
        <dbReference type="RefSeq" id="XP_038973773.1"/>
    </source>
</evidence>
<dbReference type="RefSeq" id="XP_038973773.1">
    <property type="nucleotide sequence ID" value="XM_039117845.1"/>
</dbReference>
<dbReference type="Pfam" id="PF00035">
    <property type="entry name" value="dsrm"/>
    <property type="match status" value="3"/>
</dbReference>
<name>A0A8B8ZQK3_PHODC</name>
<comment type="function">
    <text evidence="3">Binds double-stranded RNA.</text>
</comment>
<accession>A0A8B8ZQK3</accession>
<evidence type="ECO:0000256" key="2">
    <source>
        <dbReference type="ARBA" id="ARBA00022884"/>
    </source>
</evidence>
<proteinExistence type="predicted"/>
<dbReference type="PANTHER" id="PTHR46031">
    <property type="match status" value="1"/>
</dbReference>
<organism evidence="7 8">
    <name type="scientific">Phoenix dactylifera</name>
    <name type="common">Date palm</name>
    <dbReference type="NCBI Taxonomy" id="42345"/>
    <lineage>
        <taxon>Eukaryota</taxon>
        <taxon>Viridiplantae</taxon>
        <taxon>Streptophyta</taxon>
        <taxon>Embryophyta</taxon>
        <taxon>Tracheophyta</taxon>
        <taxon>Spermatophyta</taxon>
        <taxon>Magnoliopsida</taxon>
        <taxon>Liliopsida</taxon>
        <taxon>Arecaceae</taxon>
        <taxon>Coryphoideae</taxon>
        <taxon>Phoeniceae</taxon>
        <taxon>Phoenix</taxon>
    </lineage>
</organism>
<evidence type="ECO:0000256" key="3">
    <source>
        <dbReference type="ARBA" id="ARBA00037597"/>
    </source>
</evidence>
<evidence type="ECO:0000313" key="7">
    <source>
        <dbReference type="Proteomes" id="UP000228380"/>
    </source>
</evidence>
<sequence length="455" mass="50305">MYKSRLQELCQQRLWALPEYTSNRDGPDHDPRFQASVTVDGVTFHAPDLSKSSKEAQNKAARVAVEHFSAAAPSPPPPHPLPSEKQISYKSQLQNFVQKKIVEVPRYTGVCEGLPHAPRSKAIVTVDGKNFESSQYFSTLKEAEHDAAKVALMSFSMEENQLGETGFYKNLLQELAQKEGFSLPTYTTVRDGACHMPIFSSTVEVEGESFQGYVAKTKKQAEMNAAKVAWCQLNERRICRFPSGLSSSCQLQKEPASAISSSESAVIMNLHKRRDVSVPVSWVKVDKEDEVASDRHDCITTDSMQSLPDNQKNHSPNGLMDNNVDSHNDQSATVHNLKDPEITMKGDPMAHLYNPDAEIASKKEHITWQCAFSEDGISSDSSLSDGSNHGGATADTEFHNGATCSLLCNRIRVYPRKSDLVLPVGATLLPFSDDKWVAVSFDFSNQEGYSQDLVV</sequence>
<protein>
    <submittedName>
        <fullName evidence="8">Double-stranded RNA-binding protein 1-like isoform X2</fullName>
    </submittedName>
</protein>
<dbReference type="Gene3D" id="3.30.160.20">
    <property type="match status" value="3"/>
</dbReference>
<feature type="compositionally biased region" description="Polar residues" evidence="5">
    <location>
        <begin position="300"/>
        <end position="316"/>
    </location>
</feature>
<dbReference type="SUPFAM" id="SSF54768">
    <property type="entry name" value="dsRNA-binding domain-like"/>
    <property type="match status" value="3"/>
</dbReference>
<keyword evidence="7" id="KW-1185">Reference proteome</keyword>
<reference evidence="8" key="1">
    <citation type="submission" date="2025-08" db="UniProtKB">
        <authorList>
            <consortium name="RefSeq"/>
        </authorList>
    </citation>
    <scope>IDENTIFICATION</scope>
    <source>
        <tissue evidence="8">Young leaves</tissue>
    </source>
</reference>
<dbReference type="PROSITE" id="PS50137">
    <property type="entry name" value="DS_RBD"/>
    <property type="match status" value="3"/>
</dbReference>
<evidence type="ECO:0000256" key="5">
    <source>
        <dbReference type="SAM" id="MobiDB-lite"/>
    </source>
</evidence>
<feature type="domain" description="DRBM" evidence="6">
    <location>
        <begin position="88"/>
        <end position="157"/>
    </location>
</feature>
<dbReference type="GeneID" id="103697756"/>